<dbReference type="Gene3D" id="2.130.10.30">
    <property type="entry name" value="Regulator of chromosome condensation 1/beta-lactamase-inhibitor protein II"/>
    <property type="match status" value="1"/>
</dbReference>
<dbReference type="OrthoDB" id="61110at2759"/>
<evidence type="ECO:0000313" key="4">
    <source>
        <dbReference type="Proteomes" id="UP001152484"/>
    </source>
</evidence>
<accession>A0A9P1EGE7</accession>
<keyword evidence="4" id="KW-1185">Reference proteome</keyword>
<dbReference type="PANTHER" id="PTHR22872">
    <property type="entry name" value="BTK-BINDING PROTEIN-RELATED"/>
    <property type="match status" value="1"/>
</dbReference>
<comment type="caution">
    <text evidence="3">The sequence shown here is derived from an EMBL/GenBank/DDBJ whole genome shotgun (WGS) entry which is preliminary data.</text>
</comment>
<evidence type="ECO:0000256" key="1">
    <source>
        <dbReference type="ARBA" id="ARBA00022737"/>
    </source>
</evidence>
<proteinExistence type="predicted"/>
<keyword evidence="1" id="KW-0677">Repeat</keyword>
<sequence>MEEISQSSAPPLDSLKLSHKITEVAAGEAHTLALTADRSVYSWGTRMFGRLGTGSEFDQMFPVRVEFGSAAVKIVSIAAGAYHSIALADKGMFVITILKSLTDTWMTNLVQMEKMC</sequence>
<dbReference type="EMBL" id="CAMAPE010000045">
    <property type="protein sequence ID" value="CAH9103856.1"/>
    <property type="molecule type" value="Genomic_DNA"/>
</dbReference>
<dbReference type="InterPro" id="IPR009091">
    <property type="entry name" value="RCC1/BLIP-II"/>
</dbReference>
<feature type="repeat" description="RCC1" evidence="2">
    <location>
        <begin position="1"/>
        <end position="37"/>
    </location>
</feature>
<dbReference type="Proteomes" id="UP001152484">
    <property type="component" value="Unassembled WGS sequence"/>
</dbReference>
<feature type="repeat" description="RCC1" evidence="2">
    <location>
        <begin position="38"/>
        <end position="90"/>
    </location>
</feature>
<evidence type="ECO:0000256" key="2">
    <source>
        <dbReference type="PROSITE-ProRule" id="PRU00235"/>
    </source>
</evidence>
<gene>
    <name evidence="3" type="ORF">CEURO_LOCUS16299</name>
</gene>
<protein>
    <submittedName>
        <fullName evidence="3">Uncharacterized protein</fullName>
    </submittedName>
</protein>
<reference evidence="3" key="1">
    <citation type="submission" date="2022-07" db="EMBL/GenBank/DDBJ databases">
        <authorList>
            <person name="Macas J."/>
            <person name="Novak P."/>
            <person name="Neumann P."/>
        </authorList>
    </citation>
    <scope>NUCLEOTIDE SEQUENCE</scope>
</reference>
<dbReference type="InterPro" id="IPR000408">
    <property type="entry name" value="Reg_chr_condens"/>
</dbReference>
<dbReference type="InterPro" id="IPR051625">
    <property type="entry name" value="Signaling_Regulatory_Domain"/>
</dbReference>
<dbReference type="PROSITE" id="PS00626">
    <property type="entry name" value="RCC1_2"/>
    <property type="match status" value="1"/>
</dbReference>
<dbReference type="Pfam" id="PF00415">
    <property type="entry name" value="RCC1"/>
    <property type="match status" value="1"/>
</dbReference>
<dbReference type="AlphaFoldDB" id="A0A9P1EGE7"/>
<evidence type="ECO:0000313" key="3">
    <source>
        <dbReference type="EMBL" id="CAH9103856.1"/>
    </source>
</evidence>
<name>A0A9P1EGE7_CUSEU</name>
<dbReference type="PROSITE" id="PS50012">
    <property type="entry name" value="RCC1_3"/>
    <property type="match status" value="2"/>
</dbReference>
<dbReference type="SUPFAM" id="SSF50985">
    <property type="entry name" value="RCC1/BLIP-II"/>
    <property type="match status" value="1"/>
</dbReference>
<organism evidence="3 4">
    <name type="scientific">Cuscuta europaea</name>
    <name type="common">European dodder</name>
    <dbReference type="NCBI Taxonomy" id="41803"/>
    <lineage>
        <taxon>Eukaryota</taxon>
        <taxon>Viridiplantae</taxon>
        <taxon>Streptophyta</taxon>
        <taxon>Embryophyta</taxon>
        <taxon>Tracheophyta</taxon>
        <taxon>Spermatophyta</taxon>
        <taxon>Magnoliopsida</taxon>
        <taxon>eudicotyledons</taxon>
        <taxon>Gunneridae</taxon>
        <taxon>Pentapetalae</taxon>
        <taxon>asterids</taxon>
        <taxon>lamiids</taxon>
        <taxon>Solanales</taxon>
        <taxon>Convolvulaceae</taxon>
        <taxon>Cuscuteae</taxon>
        <taxon>Cuscuta</taxon>
        <taxon>Cuscuta subgen. Cuscuta</taxon>
    </lineage>
</organism>